<gene>
    <name evidence="1" type="ORF">TGRUB_429140</name>
</gene>
<evidence type="ECO:0000313" key="1">
    <source>
        <dbReference type="EMBL" id="KFG65087.1"/>
    </source>
</evidence>
<dbReference type="Proteomes" id="UP000028834">
    <property type="component" value="Unassembled WGS sequence"/>
</dbReference>
<accession>A0A086M869</accession>
<evidence type="ECO:0000313" key="2">
    <source>
        <dbReference type="Proteomes" id="UP000028834"/>
    </source>
</evidence>
<sequence length="191" mass="21130">MQPGKKASHAREGIALLLHAANSAFRRGTVMCAFLCPLIRRSLLNLRESIPSALSLSAKTLYKGSCFHLCLRLPDAVSTSRKSTTQLGSSPGACVTHKSRKNRVSAFFLESVDEAKPTHLVCDAASLWKRKPHFFSQKKRGLQKLPSPKRPNVQLFERPTEGRSFACSAVCRRHALSKRFRKSARGAAELT</sequence>
<reference evidence="1 2" key="1">
    <citation type="submission" date="2014-05" db="EMBL/GenBank/DDBJ databases">
        <authorList>
            <person name="Sibley D."/>
            <person name="Venepally P."/>
            <person name="Karamycheva S."/>
            <person name="Hadjithomas M."/>
            <person name="Khan A."/>
            <person name="Brunk B."/>
            <person name="Roos D."/>
            <person name="Caler E."/>
            <person name="Lorenzi H."/>
        </authorList>
    </citation>
    <scope>NUCLEOTIDE SEQUENCE [LARGE SCALE GENOMIC DNA]</scope>
    <source>
        <strain evidence="1 2">RUB</strain>
    </source>
</reference>
<name>A0A086M869_TOXGO</name>
<comment type="caution">
    <text evidence="1">The sequence shown here is derived from an EMBL/GenBank/DDBJ whole genome shotgun (WGS) entry which is preliminary data.</text>
</comment>
<proteinExistence type="predicted"/>
<dbReference type="AlphaFoldDB" id="A0A086M869"/>
<dbReference type="EMBL" id="AFYV02000407">
    <property type="protein sequence ID" value="KFG65087.1"/>
    <property type="molecule type" value="Genomic_DNA"/>
</dbReference>
<protein>
    <submittedName>
        <fullName evidence="1">Uncharacterized protein</fullName>
    </submittedName>
</protein>
<dbReference type="VEuPathDB" id="ToxoDB:TGRUB_429140"/>
<organism evidence="1 2">
    <name type="scientific">Toxoplasma gondii RUB</name>
    <dbReference type="NCBI Taxonomy" id="935652"/>
    <lineage>
        <taxon>Eukaryota</taxon>
        <taxon>Sar</taxon>
        <taxon>Alveolata</taxon>
        <taxon>Apicomplexa</taxon>
        <taxon>Conoidasida</taxon>
        <taxon>Coccidia</taxon>
        <taxon>Eucoccidiorida</taxon>
        <taxon>Eimeriorina</taxon>
        <taxon>Sarcocystidae</taxon>
        <taxon>Toxoplasma</taxon>
    </lineage>
</organism>